<dbReference type="Pfam" id="PF01936">
    <property type="entry name" value="NYN"/>
    <property type="match status" value="1"/>
</dbReference>
<dbReference type="CDD" id="cd10146">
    <property type="entry name" value="LabA_like_C"/>
    <property type="match status" value="1"/>
</dbReference>
<proteinExistence type="predicted"/>
<dbReference type="Pfam" id="PF12872">
    <property type="entry name" value="OST-HTH"/>
    <property type="match status" value="1"/>
</dbReference>
<sequence length="274" mass="30664">MAVSKTIFNLTEEKTSKLAVLIDADNASAKDIENILNELTKYGEATVKRIYGNFVNQNGSWKQAINNLAIKPMQQFAYTTGKNATDGFMIIDAMDLLYTDRIDGFAIVSSDSDFTALAIRIKEQGATVYGFGKKQTPEAFRNACSHFTYVENLTGYEAPAQPPIVQVKEEPSTIKKEIANTSNKDASQTKSQTSSNLPLDKIKQVFDAHDTEWITVASLGSQWKLLQVDFDPRTYGFKKLGDLVKSYTKVFDVEERPTSTSDHKNLYVRLKKTK</sequence>
<dbReference type="Proteomes" id="UP000281084">
    <property type="component" value="Unassembled WGS sequence"/>
</dbReference>
<dbReference type="InterPro" id="IPR021139">
    <property type="entry name" value="NYN"/>
</dbReference>
<dbReference type="Gene3D" id="3.40.50.1010">
    <property type="entry name" value="5'-nuclease"/>
    <property type="match status" value="1"/>
</dbReference>
<dbReference type="GO" id="GO:0004540">
    <property type="term" value="F:RNA nuclease activity"/>
    <property type="evidence" value="ECO:0007669"/>
    <property type="project" value="InterPro"/>
</dbReference>
<accession>A0A3A8FQY6</accession>
<gene>
    <name evidence="2" type="ORF">D7V64_15510</name>
</gene>
<evidence type="ECO:0000313" key="2">
    <source>
        <dbReference type="EMBL" id="RKG48316.1"/>
    </source>
</evidence>
<dbReference type="PANTHER" id="PTHR35811:SF1">
    <property type="entry name" value="HTH OST-TYPE DOMAIN-CONTAINING PROTEIN"/>
    <property type="match status" value="1"/>
</dbReference>
<dbReference type="Gene3D" id="3.30.420.610">
    <property type="entry name" value="LOTUS domain-like"/>
    <property type="match status" value="1"/>
</dbReference>
<name>A0A3A8FQY6_9GAMM</name>
<organism evidence="2 3">
    <name type="scientific">Acinetobacter cumulans</name>
    <dbReference type="NCBI Taxonomy" id="2136182"/>
    <lineage>
        <taxon>Bacteria</taxon>
        <taxon>Pseudomonadati</taxon>
        <taxon>Pseudomonadota</taxon>
        <taxon>Gammaproteobacteria</taxon>
        <taxon>Moraxellales</taxon>
        <taxon>Moraxellaceae</taxon>
        <taxon>Acinetobacter</taxon>
    </lineage>
</organism>
<dbReference type="RefSeq" id="WP_120368272.1">
    <property type="nucleotide sequence ID" value="NZ_RAXZ01000035.1"/>
</dbReference>
<dbReference type="AlphaFoldDB" id="A0A3A8FQY6"/>
<comment type="caution">
    <text evidence="2">The sequence shown here is derived from an EMBL/GenBank/DDBJ whole genome shotgun (WGS) entry which is preliminary data.</text>
</comment>
<protein>
    <submittedName>
        <fullName evidence="2">NYN domain-containing protein</fullName>
    </submittedName>
</protein>
<evidence type="ECO:0000259" key="1">
    <source>
        <dbReference type="PROSITE" id="PS51644"/>
    </source>
</evidence>
<dbReference type="PANTHER" id="PTHR35811">
    <property type="entry name" value="SLR1870 PROTEIN"/>
    <property type="match status" value="1"/>
</dbReference>
<dbReference type="PROSITE" id="PS51644">
    <property type="entry name" value="HTH_OST"/>
    <property type="match status" value="1"/>
</dbReference>
<dbReference type="CDD" id="cd11297">
    <property type="entry name" value="PIN_LabA-like_N_1"/>
    <property type="match status" value="1"/>
</dbReference>
<dbReference type="InterPro" id="IPR025605">
    <property type="entry name" value="OST-HTH/LOTUS_dom"/>
</dbReference>
<dbReference type="EMBL" id="RAXZ01000035">
    <property type="protein sequence ID" value="RKG48316.1"/>
    <property type="molecule type" value="Genomic_DNA"/>
</dbReference>
<reference evidence="2 3" key="1">
    <citation type="submission" date="2018-09" db="EMBL/GenBank/DDBJ databases">
        <title>The draft genome of Acinetobacter spp. strains.</title>
        <authorList>
            <person name="Qin J."/>
            <person name="Feng Y."/>
            <person name="Zong Z."/>
        </authorList>
    </citation>
    <scope>NUCLEOTIDE SEQUENCE [LARGE SCALE GENOMIC DNA]</scope>
    <source>
        <strain evidence="2 3">WCHAc060002</strain>
    </source>
</reference>
<feature type="domain" description="HTH OST-type" evidence="1">
    <location>
        <begin position="194"/>
        <end position="272"/>
    </location>
</feature>
<evidence type="ECO:0000313" key="3">
    <source>
        <dbReference type="Proteomes" id="UP000281084"/>
    </source>
</evidence>
<dbReference type="InterPro" id="IPR041966">
    <property type="entry name" value="LOTUS-like"/>
</dbReference>